<dbReference type="CDD" id="cd00371">
    <property type="entry name" value="HMA"/>
    <property type="match status" value="1"/>
</dbReference>
<dbReference type="Gene3D" id="3.30.70.100">
    <property type="match status" value="1"/>
</dbReference>
<dbReference type="InterPro" id="IPR006121">
    <property type="entry name" value="HMA_dom"/>
</dbReference>
<accession>A0A7N0V377</accession>
<dbReference type="Pfam" id="PF00403">
    <property type="entry name" value="HMA"/>
    <property type="match status" value="1"/>
</dbReference>
<reference evidence="4" key="1">
    <citation type="submission" date="2021-01" db="UniProtKB">
        <authorList>
            <consortium name="EnsemblPlants"/>
        </authorList>
    </citation>
    <scope>IDENTIFICATION</scope>
</reference>
<dbReference type="PANTHER" id="PTHR22814">
    <property type="entry name" value="COPPER TRANSPORT PROTEIN ATOX1-RELATED"/>
    <property type="match status" value="1"/>
</dbReference>
<feature type="domain" description="HMA" evidence="3">
    <location>
        <begin position="26"/>
        <end position="90"/>
    </location>
</feature>
<organism evidence="4 5">
    <name type="scientific">Kalanchoe fedtschenkoi</name>
    <name type="common">Lavender scallops</name>
    <name type="synonym">South American air plant</name>
    <dbReference type="NCBI Taxonomy" id="63787"/>
    <lineage>
        <taxon>Eukaryota</taxon>
        <taxon>Viridiplantae</taxon>
        <taxon>Streptophyta</taxon>
        <taxon>Embryophyta</taxon>
        <taxon>Tracheophyta</taxon>
        <taxon>Spermatophyta</taxon>
        <taxon>Magnoliopsida</taxon>
        <taxon>eudicotyledons</taxon>
        <taxon>Gunneridae</taxon>
        <taxon>Pentapetalae</taxon>
        <taxon>Saxifragales</taxon>
        <taxon>Crassulaceae</taxon>
        <taxon>Kalanchoe</taxon>
    </lineage>
</organism>
<evidence type="ECO:0000256" key="2">
    <source>
        <dbReference type="SAM" id="MobiDB-lite"/>
    </source>
</evidence>
<dbReference type="InterPro" id="IPR036163">
    <property type="entry name" value="HMA_dom_sf"/>
</dbReference>
<name>A0A7N0V377_KALFE</name>
<dbReference type="PANTHER" id="PTHR22814:SF336">
    <property type="entry name" value="HEAVY METAL-ASSOCIATED ISOPRENYLATED PLANT PROTEIN 23"/>
    <property type="match status" value="1"/>
</dbReference>
<dbReference type="Gramene" id="Kaladp0100s0081.1.v1.1">
    <property type="protein sequence ID" value="Kaladp0100s0081.1.v1.1"/>
    <property type="gene ID" value="Kaladp0100s0081.v1.1"/>
</dbReference>
<evidence type="ECO:0000259" key="3">
    <source>
        <dbReference type="PROSITE" id="PS50846"/>
    </source>
</evidence>
<evidence type="ECO:0000313" key="4">
    <source>
        <dbReference type="EnsemblPlants" id="Kaladp0100s0081.1.v1.1"/>
    </source>
</evidence>
<dbReference type="PROSITE" id="PS50846">
    <property type="entry name" value="HMA_2"/>
    <property type="match status" value="1"/>
</dbReference>
<keyword evidence="1" id="KW-0479">Metal-binding</keyword>
<dbReference type="EnsemblPlants" id="Kaladp0100s0081.1.v1.1">
    <property type="protein sequence ID" value="Kaladp0100s0081.1.v1.1"/>
    <property type="gene ID" value="Kaladp0100s0081.v1.1"/>
</dbReference>
<feature type="region of interest" description="Disordered" evidence="2">
    <location>
        <begin position="107"/>
        <end position="128"/>
    </location>
</feature>
<dbReference type="OMA" id="DDNTNAC"/>
<dbReference type="GO" id="GO:0046872">
    <property type="term" value="F:metal ion binding"/>
    <property type="evidence" value="ECO:0007669"/>
    <property type="project" value="UniProtKB-KW"/>
</dbReference>
<sequence length="151" mass="17108">MGILGTVDYLKDVLRGAKKPKKLKQFKTAAFKIRMDCDGCVRRAKNTLQKMKGVKSVDIDRKLQKVTVSGYIEGPKLLKRFTDKTKMRAQIWPYVPFQTVPDPHTSLAYDKKAPPNHVKRADPSATTKETTLDPQFLTMFSDDNTNACTIM</sequence>
<protein>
    <recommendedName>
        <fullName evidence="3">HMA domain-containing protein</fullName>
    </recommendedName>
</protein>
<dbReference type="SUPFAM" id="SSF55008">
    <property type="entry name" value="HMA, heavy metal-associated domain"/>
    <property type="match status" value="1"/>
</dbReference>
<evidence type="ECO:0000256" key="1">
    <source>
        <dbReference type="ARBA" id="ARBA00022723"/>
    </source>
</evidence>
<evidence type="ECO:0000313" key="5">
    <source>
        <dbReference type="Proteomes" id="UP000594263"/>
    </source>
</evidence>
<dbReference type="Proteomes" id="UP000594263">
    <property type="component" value="Unplaced"/>
</dbReference>
<proteinExistence type="predicted"/>
<keyword evidence="5" id="KW-1185">Reference proteome</keyword>
<dbReference type="AlphaFoldDB" id="A0A7N0V377"/>